<dbReference type="Pfam" id="PF00975">
    <property type="entry name" value="Thioesterase"/>
    <property type="match status" value="1"/>
</dbReference>
<gene>
    <name evidence="2" type="ORF">AZ78_0436</name>
</gene>
<dbReference type="AlphaFoldDB" id="A0A108U5E6"/>
<organism evidence="2 3">
    <name type="scientific">Lysobacter capsici AZ78</name>
    <dbReference type="NCBI Taxonomy" id="1444315"/>
    <lineage>
        <taxon>Bacteria</taxon>
        <taxon>Pseudomonadati</taxon>
        <taxon>Pseudomonadota</taxon>
        <taxon>Gammaproteobacteria</taxon>
        <taxon>Lysobacterales</taxon>
        <taxon>Lysobacteraceae</taxon>
        <taxon>Lysobacter</taxon>
    </lineage>
</organism>
<feature type="domain" description="Thioesterase" evidence="1">
    <location>
        <begin position="176"/>
        <end position="280"/>
    </location>
</feature>
<evidence type="ECO:0000313" key="3">
    <source>
        <dbReference type="Proteomes" id="UP000023435"/>
    </source>
</evidence>
<dbReference type="InterPro" id="IPR029058">
    <property type="entry name" value="AB_hydrolase_fold"/>
</dbReference>
<dbReference type="Gene3D" id="3.40.50.1820">
    <property type="entry name" value="alpha/beta hydrolase"/>
    <property type="match status" value="1"/>
</dbReference>
<protein>
    <submittedName>
        <fullName evidence="2">Peptide synthetase</fullName>
    </submittedName>
</protein>
<sequence>MKETTGTMIVLHERAAPPIAIASADAVVAIRVPGHGEATTLPGMAKAILAELHERGVHAACVLVGLGDRAGVFAQALALEMLGRDLPLRCVAIVPDAALAAEASPADEDAASDRLRTACEAWTPPEPAMLPTLRCADDEPDVAGWVAGTFAAPPLPKPPAATQSIPLKIGGPLRAPVFCIPGAGASIVSLLDLAQAAHPQANVIGMQPRGLDGIEPPCTSVETAAASILPQVLQAAPHGPIRLIGHSFGGWIAFAVALRLREQGRTLASVDLLDSRPPTSDPAMAECDELDVLLRWIALVQLSTDQPLGIDAARLRPLPASARMHLVHRRMAEVGLMPARSDPASMLGALRMFAACLRTHYRPAGDYDGVLRVVYMPDPDLDAAGNDDEAERMRAGWSRHAPRVQLIRGGGNHMTGIRGRHANALADRLGLSA</sequence>
<accession>A0A108U5E6</accession>
<name>A0A108U5E6_9GAMM</name>
<comment type="caution">
    <text evidence="2">The sequence shown here is derived from an EMBL/GenBank/DDBJ whole genome shotgun (WGS) entry which is preliminary data.</text>
</comment>
<dbReference type="InterPro" id="IPR001031">
    <property type="entry name" value="Thioesterase"/>
</dbReference>
<evidence type="ECO:0000259" key="1">
    <source>
        <dbReference type="Pfam" id="PF00975"/>
    </source>
</evidence>
<dbReference type="EMBL" id="JAJA02000001">
    <property type="protein sequence ID" value="KWS02890.1"/>
    <property type="molecule type" value="Genomic_DNA"/>
</dbReference>
<reference evidence="2 3" key="1">
    <citation type="journal article" date="2014" name="Genome Announc.">
        <title>Draft Genome Sequence of Lysobacter capsici AZ78, a Bacterium Antagonistic to Plant-Pathogenic Oomycetes.</title>
        <authorList>
            <person name="Puopolo G."/>
            <person name="Sonego P."/>
            <person name="Engelen K."/>
            <person name="Pertot I."/>
        </authorList>
    </citation>
    <scope>NUCLEOTIDE SEQUENCE [LARGE SCALE GENOMIC DNA]</scope>
    <source>
        <strain evidence="2 3">AZ78</strain>
    </source>
</reference>
<proteinExistence type="predicted"/>
<keyword evidence="3" id="KW-1185">Reference proteome</keyword>
<dbReference type="SUPFAM" id="SSF53474">
    <property type="entry name" value="alpha/beta-Hydrolases"/>
    <property type="match status" value="1"/>
</dbReference>
<dbReference type="Proteomes" id="UP000023435">
    <property type="component" value="Unassembled WGS sequence"/>
</dbReference>
<evidence type="ECO:0000313" key="2">
    <source>
        <dbReference type="EMBL" id="KWS02890.1"/>
    </source>
</evidence>